<organism evidence="4 5">
    <name type="scientific">Arachnia propionica</name>
    <dbReference type="NCBI Taxonomy" id="1750"/>
    <lineage>
        <taxon>Bacteria</taxon>
        <taxon>Bacillati</taxon>
        <taxon>Actinomycetota</taxon>
        <taxon>Actinomycetes</taxon>
        <taxon>Propionibacteriales</taxon>
        <taxon>Propionibacteriaceae</taxon>
        <taxon>Arachnia</taxon>
    </lineage>
</organism>
<dbReference type="InterPro" id="IPR023214">
    <property type="entry name" value="HAD_sf"/>
</dbReference>
<dbReference type="NCBIfam" id="TIGR01549">
    <property type="entry name" value="HAD-SF-IA-v1"/>
    <property type="match status" value="1"/>
</dbReference>
<dbReference type="PANTHER" id="PTHR46470:SF4">
    <property type="entry name" value="5-AMINO-6-(5-PHOSPHO-D-RIBITYLAMINO)URACIL PHOSPHATASE YIGB"/>
    <property type="match status" value="1"/>
</dbReference>
<evidence type="ECO:0000313" key="4">
    <source>
        <dbReference type="EMBL" id="RRD05983.1"/>
    </source>
</evidence>
<comment type="cofactor">
    <cofactor evidence="1">
        <name>Mg(2+)</name>
        <dbReference type="ChEBI" id="CHEBI:18420"/>
    </cofactor>
</comment>
<dbReference type="RefSeq" id="WP_124843436.1">
    <property type="nucleotide sequence ID" value="NZ_RQZG01000004.1"/>
</dbReference>
<proteinExistence type="predicted"/>
<evidence type="ECO:0000313" key="5">
    <source>
        <dbReference type="Proteomes" id="UP000280819"/>
    </source>
</evidence>
<comment type="caution">
    <text evidence="4">The sequence shown here is derived from an EMBL/GenBank/DDBJ whole genome shotgun (WGS) entry which is preliminary data.</text>
</comment>
<accession>A0A3P1TBX4</accession>
<dbReference type="SUPFAM" id="SSF56784">
    <property type="entry name" value="HAD-like"/>
    <property type="match status" value="1"/>
</dbReference>
<dbReference type="InterPro" id="IPR051400">
    <property type="entry name" value="HAD-like_hydrolase"/>
</dbReference>
<sequence length="241" mass="26219">MTTRPRALLMDLDGTLMDHAGASAHAILAVLADRDLSPTEDSVALWRALEAEHFQRYLDGELTFEEQRVARITAFLAAHGAVALSRADSLSWFEGHLARYESSWRPFDDVLPFLDAVAALPVPPLVAVVTNGHQMQQQAKLTAIGLGSMPMYASSTLGVRKPDPHLFLQVCDDLGVAPEQAWFIGDDLETDAVGSESAGLHGIWLNRAATTNRRGRPSRAASLTDIATWLQTTTAHHEPSC</sequence>
<keyword evidence="3" id="KW-0460">Magnesium</keyword>
<name>A0A3P1TBX4_9ACTN</name>
<dbReference type="InterPro" id="IPR006439">
    <property type="entry name" value="HAD-SF_hydro_IA"/>
</dbReference>
<keyword evidence="2 4" id="KW-0378">Hydrolase</keyword>
<protein>
    <submittedName>
        <fullName evidence="4">HAD family hydrolase</fullName>
    </submittedName>
</protein>
<evidence type="ECO:0000256" key="3">
    <source>
        <dbReference type="ARBA" id="ARBA00022842"/>
    </source>
</evidence>
<dbReference type="InterPro" id="IPR036412">
    <property type="entry name" value="HAD-like_sf"/>
</dbReference>
<dbReference type="Gene3D" id="3.40.50.1000">
    <property type="entry name" value="HAD superfamily/HAD-like"/>
    <property type="match status" value="1"/>
</dbReference>
<dbReference type="Gene3D" id="1.20.120.1600">
    <property type="match status" value="1"/>
</dbReference>
<dbReference type="SFLD" id="SFLDG01129">
    <property type="entry name" value="C1.5:_HAD__Beta-PGM__Phosphata"/>
    <property type="match status" value="1"/>
</dbReference>
<dbReference type="Pfam" id="PF00702">
    <property type="entry name" value="Hydrolase"/>
    <property type="match status" value="1"/>
</dbReference>
<dbReference type="PANTHER" id="PTHR46470">
    <property type="entry name" value="N-ACYLNEURAMINATE-9-PHOSPHATASE"/>
    <property type="match status" value="1"/>
</dbReference>
<dbReference type="GO" id="GO:0016787">
    <property type="term" value="F:hydrolase activity"/>
    <property type="evidence" value="ECO:0007669"/>
    <property type="project" value="UniProtKB-KW"/>
</dbReference>
<dbReference type="GO" id="GO:0044281">
    <property type="term" value="P:small molecule metabolic process"/>
    <property type="evidence" value="ECO:0007669"/>
    <property type="project" value="UniProtKB-ARBA"/>
</dbReference>
<dbReference type="SFLD" id="SFLDS00003">
    <property type="entry name" value="Haloacid_Dehalogenase"/>
    <property type="match status" value="1"/>
</dbReference>
<reference evidence="4 5" key="1">
    <citation type="submission" date="2018-11" db="EMBL/GenBank/DDBJ databases">
        <title>Genomes From Bacteria Associated with the Canine Oral Cavity: a Test Case for Automated Genome-Based Taxonomic Assignment.</title>
        <authorList>
            <person name="Coil D.A."/>
            <person name="Jospin G."/>
            <person name="Darling A.E."/>
            <person name="Wallis C."/>
            <person name="Davis I.J."/>
            <person name="Harris S."/>
            <person name="Eisen J.A."/>
            <person name="Holcombe L.J."/>
            <person name="O'Flynn C."/>
        </authorList>
    </citation>
    <scope>NUCLEOTIDE SEQUENCE [LARGE SCALE GENOMIC DNA]</scope>
    <source>
        <strain evidence="4 5">OH887_COT-365</strain>
    </source>
</reference>
<dbReference type="Proteomes" id="UP000280819">
    <property type="component" value="Unassembled WGS sequence"/>
</dbReference>
<dbReference type="AlphaFoldDB" id="A0A3P1TBX4"/>
<evidence type="ECO:0000256" key="2">
    <source>
        <dbReference type="ARBA" id="ARBA00022801"/>
    </source>
</evidence>
<evidence type="ECO:0000256" key="1">
    <source>
        <dbReference type="ARBA" id="ARBA00001946"/>
    </source>
</evidence>
<dbReference type="EMBL" id="RQZG01000004">
    <property type="protein sequence ID" value="RRD05983.1"/>
    <property type="molecule type" value="Genomic_DNA"/>
</dbReference>
<gene>
    <name evidence="4" type="ORF">EII34_04680</name>
</gene>
<dbReference type="OrthoDB" id="9810501at2"/>